<dbReference type="Pfam" id="PF01596">
    <property type="entry name" value="Methyltransf_3"/>
    <property type="match status" value="1"/>
</dbReference>
<dbReference type="AlphaFoldDB" id="A0A084EVR0"/>
<reference evidence="4 5" key="1">
    <citation type="submission" date="2014-02" db="EMBL/GenBank/DDBJ databases">
        <title>Genome sequence of Ureaplasma diversum strain 246.</title>
        <authorList>
            <person name="Sirand-Pugnet P."/>
            <person name="Breton M."/>
            <person name="Dordet-Frisoni E."/>
            <person name="Baranowski E."/>
            <person name="Barre A."/>
            <person name="Couture C."/>
            <person name="Dupuy V."/>
            <person name="Gaurivaud P."/>
            <person name="Jacob D."/>
            <person name="Lemaitre C."/>
            <person name="Manso-Silvan L."/>
            <person name="Nikolski M."/>
            <person name="Nouvel L.-X."/>
            <person name="Poumarat F."/>
            <person name="Tardy F."/>
            <person name="Thebault P."/>
            <person name="Theil S."/>
            <person name="Citti C."/>
            <person name="Thiaucourt F."/>
            <person name="Blanchard A."/>
        </authorList>
    </citation>
    <scope>NUCLEOTIDE SEQUENCE [LARGE SCALE GENOMIC DNA]</scope>
    <source>
        <strain evidence="4 5">NCTC 246</strain>
    </source>
</reference>
<dbReference type="OrthoDB" id="9799672at2"/>
<dbReference type="Gene3D" id="3.40.50.150">
    <property type="entry name" value="Vaccinia Virus protein VP39"/>
    <property type="match status" value="1"/>
</dbReference>
<evidence type="ECO:0000313" key="5">
    <source>
        <dbReference type="Proteomes" id="UP000028537"/>
    </source>
</evidence>
<dbReference type="Proteomes" id="UP000028537">
    <property type="component" value="Unassembled WGS sequence"/>
</dbReference>
<dbReference type="SUPFAM" id="SSF53335">
    <property type="entry name" value="S-adenosyl-L-methionine-dependent methyltransferases"/>
    <property type="match status" value="1"/>
</dbReference>
<gene>
    <name evidence="4" type="ORF">UDIV_7110</name>
</gene>
<dbReference type="InterPro" id="IPR029063">
    <property type="entry name" value="SAM-dependent_MTases_sf"/>
</dbReference>
<protein>
    <submittedName>
        <fullName evidence="4">O-methyltransferase family protein</fullName>
    </submittedName>
</protein>
<name>A0A084EVR0_9BACT</name>
<dbReference type="GO" id="GO:0008171">
    <property type="term" value="F:O-methyltransferase activity"/>
    <property type="evidence" value="ECO:0007669"/>
    <property type="project" value="InterPro"/>
</dbReference>
<dbReference type="RefSeq" id="WP_038103631.1">
    <property type="nucleotide sequence ID" value="NZ_JFDP01000089.1"/>
</dbReference>
<comment type="caution">
    <text evidence="4">The sequence shown here is derived from an EMBL/GenBank/DDBJ whole genome shotgun (WGS) entry which is preliminary data.</text>
</comment>
<accession>A0A084EVR0</accession>
<proteinExistence type="predicted"/>
<dbReference type="GO" id="GO:0032259">
    <property type="term" value="P:methylation"/>
    <property type="evidence" value="ECO:0007669"/>
    <property type="project" value="UniProtKB-KW"/>
</dbReference>
<dbReference type="EMBL" id="JFDP01000089">
    <property type="protein sequence ID" value="KEZ22052.1"/>
    <property type="molecule type" value="Genomic_DNA"/>
</dbReference>
<dbReference type="eggNOG" id="COG4122">
    <property type="taxonomic scope" value="Bacteria"/>
</dbReference>
<evidence type="ECO:0000256" key="2">
    <source>
        <dbReference type="ARBA" id="ARBA00022679"/>
    </source>
</evidence>
<evidence type="ECO:0000256" key="1">
    <source>
        <dbReference type="ARBA" id="ARBA00022603"/>
    </source>
</evidence>
<keyword evidence="5" id="KW-1185">Reference proteome</keyword>
<dbReference type="InterPro" id="IPR002935">
    <property type="entry name" value="SAM_O-MeTrfase"/>
</dbReference>
<organism evidence="4 5">
    <name type="scientific">Ureaplasma diversum NCTC 246</name>
    <dbReference type="NCBI Taxonomy" id="1188241"/>
    <lineage>
        <taxon>Bacteria</taxon>
        <taxon>Bacillati</taxon>
        <taxon>Mycoplasmatota</taxon>
        <taxon>Mycoplasmoidales</taxon>
        <taxon>Mycoplasmoidaceae</taxon>
        <taxon>Ureaplasma</taxon>
    </lineage>
</organism>
<sequence>MIKNQLLNQQLELAKSKSEADSIPKLRDSSAQYIANMINSKQYQSYLEIGTAYGFSCLYMATFCSSLKVIYSLEKDLEKHLVAKSFCDQFDWIKLINISCFDYRSEYKFDVILVDGPKSKQIDLVDQYLNYLNRDGLMIIDNIYLKKISSLTKLTKNQQKLLNANQALVDYLKTNIAINVEFVDLDDGLALITFK</sequence>
<keyword evidence="1 4" id="KW-0489">Methyltransferase</keyword>
<keyword evidence="2 4" id="KW-0808">Transferase</keyword>
<evidence type="ECO:0000313" key="4">
    <source>
        <dbReference type="EMBL" id="KEZ22052.1"/>
    </source>
</evidence>
<evidence type="ECO:0000256" key="3">
    <source>
        <dbReference type="ARBA" id="ARBA00022691"/>
    </source>
</evidence>
<keyword evidence="3" id="KW-0949">S-adenosyl-L-methionine</keyword>